<proteinExistence type="predicted"/>
<dbReference type="Pfam" id="PF00211">
    <property type="entry name" value="Guanylate_cyc"/>
    <property type="match status" value="1"/>
</dbReference>
<dbReference type="InterPro" id="IPR037401">
    <property type="entry name" value="SnoaL-like"/>
</dbReference>
<dbReference type="Proteomes" id="UP001165279">
    <property type="component" value="Unassembled WGS sequence"/>
</dbReference>
<comment type="caution">
    <text evidence="2">The sequence shown here is derived from an EMBL/GenBank/DDBJ whole genome shotgun (WGS) entry which is preliminary data.</text>
</comment>
<dbReference type="SUPFAM" id="SSF54427">
    <property type="entry name" value="NTF2-like"/>
    <property type="match status" value="1"/>
</dbReference>
<sequence length="322" mass="35404">MPDRYQNSPELAAITRRFLQCTARRDGSTSGLFSQSSALLYLGSAEGELFTGDMLRRFFSETREELAVFRYEDIDIHAFERDVMGWSIWSATMVTPDTDTKIQFRGTIVFGLEEAQWKIVHLHNSNPVPNATSLGYDPGNFDEIAKAAARDRPNLGQAGLATIMFTDIADSTVITETIGDAAWSDLVQNHVHEIKTIVTRHKGELVKTLGDGTMSAFHGASPALMAAQAIQERMAERETEPPLHVRIGVHSGQVTEASGDFFGLVVNKAARIAGLAQPGDIRLSDATRILVGGREFRFADPVTTPLKGLAGEHVIHRLEWRG</sequence>
<dbReference type="EMBL" id="JAKOEM010000008">
    <property type="protein sequence ID" value="MCG6558710.1"/>
    <property type="molecule type" value="Genomic_DNA"/>
</dbReference>
<dbReference type="SUPFAM" id="SSF55073">
    <property type="entry name" value="Nucleotide cyclase"/>
    <property type="match status" value="1"/>
</dbReference>
<keyword evidence="3" id="KW-1185">Reference proteome</keyword>
<organism evidence="2 3">
    <name type="scientific">Ruegeria alba</name>
    <dbReference type="NCBI Taxonomy" id="2916756"/>
    <lineage>
        <taxon>Bacteria</taxon>
        <taxon>Pseudomonadati</taxon>
        <taxon>Pseudomonadota</taxon>
        <taxon>Alphaproteobacteria</taxon>
        <taxon>Rhodobacterales</taxon>
        <taxon>Roseobacteraceae</taxon>
        <taxon>Ruegeria</taxon>
    </lineage>
</organism>
<dbReference type="PANTHER" id="PTHR43081">
    <property type="entry name" value="ADENYLATE CYCLASE, TERMINAL-DIFFERENTIATION SPECIFIC-RELATED"/>
    <property type="match status" value="1"/>
</dbReference>
<dbReference type="PANTHER" id="PTHR43081:SF19">
    <property type="entry name" value="PH-SENSITIVE ADENYLATE CYCLASE RV1264"/>
    <property type="match status" value="1"/>
</dbReference>
<evidence type="ECO:0000259" key="1">
    <source>
        <dbReference type="PROSITE" id="PS50125"/>
    </source>
</evidence>
<dbReference type="Gene3D" id="3.10.450.50">
    <property type="match status" value="1"/>
</dbReference>
<gene>
    <name evidence="2" type="ORF">MB818_10890</name>
</gene>
<feature type="domain" description="Guanylate cyclase" evidence="1">
    <location>
        <begin position="162"/>
        <end position="273"/>
    </location>
</feature>
<dbReference type="InterPro" id="IPR029787">
    <property type="entry name" value="Nucleotide_cyclase"/>
</dbReference>
<evidence type="ECO:0000313" key="3">
    <source>
        <dbReference type="Proteomes" id="UP001165279"/>
    </source>
</evidence>
<dbReference type="InterPro" id="IPR050697">
    <property type="entry name" value="Adenylyl/Guanylyl_Cyclase_3/4"/>
</dbReference>
<name>A0ABS9NWU7_9RHOB</name>
<evidence type="ECO:0000313" key="2">
    <source>
        <dbReference type="EMBL" id="MCG6558710.1"/>
    </source>
</evidence>
<protein>
    <submittedName>
        <fullName evidence="2">Nuclear transport factor 2 family protein</fullName>
    </submittedName>
</protein>
<dbReference type="RefSeq" id="WP_238905077.1">
    <property type="nucleotide sequence ID" value="NZ_JAKOEM010000008.1"/>
</dbReference>
<reference evidence="2" key="1">
    <citation type="submission" date="2022-02" db="EMBL/GenBank/DDBJ databases">
        <title>The genome sequence of Ruegeria sp. 1NDH52C.</title>
        <authorList>
            <person name="Du J."/>
        </authorList>
    </citation>
    <scope>NUCLEOTIDE SEQUENCE</scope>
    <source>
        <strain evidence="2">1NDH52C</strain>
    </source>
</reference>
<dbReference type="InterPro" id="IPR032710">
    <property type="entry name" value="NTF2-like_dom_sf"/>
</dbReference>
<accession>A0ABS9NWU7</accession>
<dbReference type="Pfam" id="PF13474">
    <property type="entry name" value="SnoaL_3"/>
    <property type="match status" value="1"/>
</dbReference>
<dbReference type="CDD" id="cd07302">
    <property type="entry name" value="CHD"/>
    <property type="match status" value="1"/>
</dbReference>
<dbReference type="PROSITE" id="PS50125">
    <property type="entry name" value="GUANYLATE_CYCLASE_2"/>
    <property type="match status" value="1"/>
</dbReference>
<dbReference type="SMART" id="SM00044">
    <property type="entry name" value="CYCc"/>
    <property type="match status" value="1"/>
</dbReference>
<dbReference type="Gene3D" id="3.30.70.1230">
    <property type="entry name" value="Nucleotide cyclase"/>
    <property type="match status" value="1"/>
</dbReference>
<dbReference type="InterPro" id="IPR001054">
    <property type="entry name" value="A/G_cyclase"/>
</dbReference>